<organism evidence="1 2">
    <name type="scientific">Lentilactobacillus diolivorans</name>
    <dbReference type="NCBI Taxonomy" id="179838"/>
    <lineage>
        <taxon>Bacteria</taxon>
        <taxon>Bacillati</taxon>
        <taxon>Bacillota</taxon>
        <taxon>Bacilli</taxon>
        <taxon>Lactobacillales</taxon>
        <taxon>Lactobacillaceae</taxon>
        <taxon>Lentilactobacillus</taxon>
    </lineage>
</organism>
<evidence type="ECO:0000313" key="1">
    <source>
        <dbReference type="EMBL" id="GEP22937.1"/>
    </source>
</evidence>
<reference evidence="1 2" key="1">
    <citation type="submission" date="2019-07" db="EMBL/GenBank/DDBJ databases">
        <title>Whole genome shotgun sequence of Lactobacillus diolivorans NBRC 107869.</title>
        <authorList>
            <person name="Hosoyama A."/>
            <person name="Uohara A."/>
            <person name="Ohji S."/>
            <person name="Ichikawa N."/>
        </authorList>
    </citation>
    <scope>NUCLEOTIDE SEQUENCE [LARGE SCALE GENOMIC DNA]</scope>
    <source>
        <strain evidence="1 2">NBRC 107869</strain>
    </source>
</reference>
<evidence type="ECO:0000313" key="2">
    <source>
        <dbReference type="Proteomes" id="UP000321409"/>
    </source>
</evidence>
<protein>
    <submittedName>
        <fullName evidence="1">Uncharacterized protein</fullName>
    </submittedName>
</protein>
<name>A0ABQ0XA83_9LACO</name>
<accession>A0ABQ0XA83</accession>
<proteinExistence type="predicted"/>
<comment type="caution">
    <text evidence="1">The sequence shown here is derived from an EMBL/GenBank/DDBJ whole genome shotgun (WGS) entry which is preliminary data.</text>
</comment>
<gene>
    <name evidence="1" type="ORF">LDI01_05300</name>
</gene>
<dbReference type="Proteomes" id="UP000321409">
    <property type="component" value="Unassembled WGS sequence"/>
</dbReference>
<dbReference type="EMBL" id="BKAB01000006">
    <property type="protein sequence ID" value="GEP22937.1"/>
    <property type="molecule type" value="Genomic_DNA"/>
</dbReference>
<sequence length="70" mass="7722">MTIVLQVETLWDDKNAKQTTLKVRLLANLGSRLSLWRLINHPTSSGSVIQLHAGLNISNVDIEMNPVAAD</sequence>
<keyword evidence="2" id="KW-1185">Reference proteome</keyword>